<dbReference type="Pfam" id="PF05597">
    <property type="entry name" value="Phasin"/>
    <property type="match status" value="1"/>
</dbReference>
<feature type="compositionally biased region" description="Low complexity" evidence="1">
    <location>
        <begin position="167"/>
        <end position="180"/>
    </location>
</feature>
<name>A0A011Q829_ACCRE</name>
<keyword evidence="3" id="KW-1185">Reference proteome</keyword>
<evidence type="ECO:0000313" key="3">
    <source>
        <dbReference type="Proteomes" id="UP000022141"/>
    </source>
</evidence>
<dbReference type="InterPro" id="IPR008769">
    <property type="entry name" value="PhaF_PhaI"/>
</dbReference>
<dbReference type="PANTHER" id="PTHR38664">
    <property type="entry name" value="SLR0058 PROTEIN"/>
    <property type="match status" value="1"/>
</dbReference>
<protein>
    <submittedName>
        <fullName evidence="2">Poly(Hydroxyalkanoate) granule-associated protein</fullName>
    </submittedName>
</protein>
<proteinExistence type="predicted"/>
<dbReference type="PATRIC" id="fig|1454004.3.peg.3609"/>
<dbReference type="eggNOG" id="COG3937">
    <property type="taxonomic scope" value="Bacteria"/>
</dbReference>
<organism evidence="2 3">
    <name type="scientific">Accumulibacter regalis</name>
    <dbReference type="NCBI Taxonomy" id="522306"/>
    <lineage>
        <taxon>Bacteria</taxon>
        <taxon>Pseudomonadati</taxon>
        <taxon>Pseudomonadota</taxon>
        <taxon>Betaproteobacteria</taxon>
        <taxon>Candidatus Accumulibacter</taxon>
    </lineage>
</organism>
<dbReference type="NCBIfam" id="TIGR01837">
    <property type="entry name" value="PHA_granule_1"/>
    <property type="match status" value="1"/>
</dbReference>
<evidence type="ECO:0000256" key="1">
    <source>
        <dbReference type="SAM" id="MobiDB-lite"/>
    </source>
</evidence>
<dbReference type="STRING" id="1454004.AW11_03510"/>
<evidence type="ECO:0000313" key="2">
    <source>
        <dbReference type="EMBL" id="EXI85387.1"/>
    </source>
</evidence>
<dbReference type="EMBL" id="JEMY01000056">
    <property type="protein sequence ID" value="EXI85387.1"/>
    <property type="molecule type" value="Genomic_DNA"/>
</dbReference>
<feature type="region of interest" description="Disordered" evidence="1">
    <location>
        <begin position="154"/>
        <end position="191"/>
    </location>
</feature>
<dbReference type="PANTHER" id="PTHR38664:SF1">
    <property type="entry name" value="SLR0058 PROTEIN"/>
    <property type="match status" value="1"/>
</dbReference>
<dbReference type="Proteomes" id="UP000022141">
    <property type="component" value="Unassembled WGS sequence"/>
</dbReference>
<sequence length="191" mass="19883">MGKKLKELAGEVKENQLASTVKDSAQQIWLAGLGAFAKAQEEGGKVFDALVKEGESIQAKTRKATDEKIAEVAGKATGTWDRLEQVFEDRVARALGSLGVPSKQDIDRLSRRVVDLSAAVQALTEGKPVAKVAAPRATVKSATQAAASVAQAATAAKPAVRKPPVRKPAAVKPAAPVTPADVLNTLPKSGE</sequence>
<accession>A0A011Q829</accession>
<dbReference type="AlphaFoldDB" id="A0A011Q829"/>
<gene>
    <name evidence="2" type="ORF">AW11_03510</name>
</gene>
<reference evidence="2" key="1">
    <citation type="submission" date="2014-02" db="EMBL/GenBank/DDBJ databases">
        <title>Expanding our view of genomic diversity in Candidatus Accumulibacter clades.</title>
        <authorList>
            <person name="Skennerton C.T."/>
            <person name="Barr J.J."/>
            <person name="Slater F.R."/>
            <person name="Bond P.L."/>
            <person name="Tyson G.W."/>
        </authorList>
    </citation>
    <scope>NUCLEOTIDE SEQUENCE [LARGE SCALE GENOMIC DNA]</scope>
</reference>
<comment type="caution">
    <text evidence="2">The sequence shown here is derived from an EMBL/GenBank/DDBJ whole genome shotgun (WGS) entry which is preliminary data.</text>
</comment>